<dbReference type="STRING" id="1094558.ME5_00677"/>
<evidence type="ECO:0000313" key="4">
    <source>
        <dbReference type="Proteomes" id="UP000008952"/>
    </source>
</evidence>
<dbReference type="HOGENOM" id="CLU_180796_5_3_5"/>
<dbReference type="Pfam" id="PF04102">
    <property type="entry name" value="SlyX"/>
    <property type="match status" value="1"/>
</dbReference>
<reference evidence="3 4" key="1">
    <citation type="submission" date="2012-03" db="EMBL/GenBank/DDBJ databases">
        <title>The Genome Sequence of Bartonella tamiae Th239.</title>
        <authorList>
            <consortium name="The Broad Institute Genome Sequencing Platform"/>
            <consortium name="The Broad Institute Genome Sequencing Center for Infectious Disease"/>
            <person name="Feldgarden M."/>
            <person name="Kirby J."/>
            <person name="Kosoy M."/>
            <person name="Birtles R."/>
            <person name="Probert W.S."/>
            <person name="Chiaraviglio L."/>
            <person name="Young S.K."/>
            <person name="Zeng Q."/>
            <person name="Gargeya S."/>
            <person name="Fitzgerald M."/>
            <person name="Haas B."/>
            <person name="Abouelleil A."/>
            <person name="Alvarado L."/>
            <person name="Arachchi H.M."/>
            <person name="Berlin A."/>
            <person name="Chapman S.B."/>
            <person name="Gearin G."/>
            <person name="Goldberg J."/>
            <person name="Griggs A."/>
            <person name="Gujja S."/>
            <person name="Hansen M."/>
            <person name="Heiman D."/>
            <person name="Howarth C."/>
            <person name="Larimer J."/>
            <person name="Lui A."/>
            <person name="MacDonald P.J.P."/>
            <person name="McCowen C."/>
            <person name="Montmayeur A."/>
            <person name="Murphy C."/>
            <person name="Neiman D."/>
            <person name="Pearson M."/>
            <person name="Priest M."/>
            <person name="Roberts A."/>
            <person name="Saif S."/>
            <person name="Shea T."/>
            <person name="Sisk P."/>
            <person name="Stolte C."/>
            <person name="Sykes S."/>
            <person name="Wortman J."/>
            <person name="Nusbaum C."/>
            <person name="Birren B."/>
        </authorList>
    </citation>
    <scope>NUCLEOTIDE SEQUENCE [LARGE SCALE GENOMIC DNA]</scope>
    <source>
        <strain evidence="3 4">Th239</strain>
    </source>
</reference>
<dbReference type="Gene3D" id="1.20.5.300">
    <property type="match status" value="1"/>
</dbReference>
<evidence type="ECO:0000313" key="3">
    <source>
        <dbReference type="EMBL" id="EJF90276.1"/>
    </source>
</evidence>
<comment type="similarity">
    <text evidence="1">Belongs to the SlyX family.</text>
</comment>
<dbReference type="Proteomes" id="UP000008952">
    <property type="component" value="Unassembled WGS sequence"/>
</dbReference>
<sequence>MMYNMVNNERLVELEIKVSEQEKTIDELSSVLAQQWKTIERIEHQLTLLTKRFVHLEEQIPPDIPITKPPHY</sequence>
<dbReference type="PANTHER" id="PTHR36508">
    <property type="entry name" value="PROTEIN SLYX"/>
    <property type="match status" value="1"/>
</dbReference>
<evidence type="ECO:0000256" key="1">
    <source>
        <dbReference type="HAMAP-Rule" id="MF_00715"/>
    </source>
</evidence>
<proteinExistence type="inferred from homology"/>
<dbReference type="InterPro" id="IPR007236">
    <property type="entry name" value="SlyX"/>
</dbReference>
<gene>
    <name evidence="1" type="primary">slyX</name>
    <name evidence="3" type="ORF">ME5_00677</name>
</gene>
<dbReference type="eggNOG" id="COG2900">
    <property type="taxonomic scope" value="Bacteria"/>
</dbReference>
<dbReference type="PANTHER" id="PTHR36508:SF1">
    <property type="entry name" value="PROTEIN SLYX"/>
    <property type="match status" value="1"/>
</dbReference>
<dbReference type="HAMAP" id="MF_00715">
    <property type="entry name" value="SlyX"/>
    <property type="match status" value="1"/>
</dbReference>
<dbReference type="AlphaFoldDB" id="J0QW82"/>
<dbReference type="EMBL" id="AIMB01000007">
    <property type="protein sequence ID" value="EJF90276.1"/>
    <property type="molecule type" value="Genomic_DNA"/>
</dbReference>
<keyword evidence="2" id="KW-0175">Coiled coil</keyword>
<comment type="caution">
    <text evidence="3">The sequence shown here is derived from an EMBL/GenBank/DDBJ whole genome shotgun (WGS) entry which is preliminary data.</text>
</comment>
<dbReference type="PATRIC" id="fig|1094558.3.peg.739"/>
<dbReference type="NCBIfam" id="NF001962">
    <property type="entry name" value="PRK00736.1"/>
    <property type="match status" value="1"/>
</dbReference>
<feature type="coiled-coil region" evidence="2">
    <location>
        <begin position="11"/>
        <end position="59"/>
    </location>
</feature>
<protein>
    <recommendedName>
        <fullName evidence="1">Protein SlyX homolog</fullName>
    </recommendedName>
</protein>
<keyword evidence="4" id="KW-1185">Reference proteome</keyword>
<evidence type="ECO:0000256" key="2">
    <source>
        <dbReference type="SAM" id="Coils"/>
    </source>
</evidence>
<organism evidence="3 4">
    <name type="scientific">Bartonella tamiae Th239</name>
    <dbReference type="NCBI Taxonomy" id="1094558"/>
    <lineage>
        <taxon>Bacteria</taxon>
        <taxon>Pseudomonadati</taxon>
        <taxon>Pseudomonadota</taxon>
        <taxon>Alphaproteobacteria</taxon>
        <taxon>Hyphomicrobiales</taxon>
        <taxon>Bartonellaceae</taxon>
        <taxon>Bartonella</taxon>
    </lineage>
</organism>
<name>J0QW82_9HYPH</name>
<accession>J0QW82</accession>
<dbReference type="OrthoDB" id="9803836at2"/>